<dbReference type="Proteomes" id="UP000035763">
    <property type="component" value="Unassembled WGS sequence"/>
</dbReference>
<evidence type="ECO:0000256" key="4">
    <source>
        <dbReference type="SAM" id="MobiDB-lite"/>
    </source>
</evidence>
<dbReference type="NCBIfam" id="TIGR00082">
    <property type="entry name" value="rbfA"/>
    <property type="match status" value="1"/>
</dbReference>
<dbReference type="PANTHER" id="PTHR33515">
    <property type="entry name" value="RIBOSOME-BINDING FACTOR A, CHLOROPLASTIC-RELATED"/>
    <property type="match status" value="1"/>
</dbReference>
<dbReference type="InterPro" id="IPR023799">
    <property type="entry name" value="RbfA_dom_sf"/>
</dbReference>
<dbReference type="OrthoDB" id="307788at2"/>
<comment type="subcellular location">
    <subcellularLocation>
        <location evidence="3">Cytoplasm</location>
    </subcellularLocation>
</comment>
<dbReference type="InterPro" id="IPR000238">
    <property type="entry name" value="RbfA"/>
</dbReference>
<dbReference type="PANTHER" id="PTHR33515:SF1">
    <property type="entry name" value="RIBOSOME-BINDING FACTOR A, CHLOROPLASTIC-RELATED"/>
    <property type="match status" value="1"/>
</dbReference>
<dbReference type="EMBL" id="CAJA01000250">
    <property type="protein sequence ID" value="CCH73775.1"/>
    <property type="molecule type" value="Genomic_DNA"/>
</dbReference>
<organism evidence="5 6">
    <name type="scientific">Nostocoides australiense Ben110</name>
    <dbReference type="NCBI Taxonomy" id="1193182"/>
    <lineage>
        <taxon>Bacteria</taxon>
        <taxon>Bacillati</taxon>
        <taxon>Actinomycetota</taxon>
        <taxon>Actinomycetes</taxon>
        <taxon>Micrococcales</taxon>
        <taxon>Intrasporangiaceae</taxon>
        <taxon>Nostocoides</taxon>
    </lineage>
</organism>
<keyword evidence="6" id="KW-1185">Reference proteome</keyword>
<name>W6JYN9_9MICO</name>
<evidence type="ECO:0000256" key="1">
    <source>
        <dbReference type="ARBA" id="ARBA00022490"/>
    </source>
</evidence>
<dbReference type="STRING" id="1193182.BN11_3230002"/>
<comment type="subunit">
    <text evidence="3">Monomer. Binds 30S ribosomal subunits, but not 50S ribosomal subunits or 70S ribosomes.</text>
</comment>
<proteinExistence type="inferred from homology"/>
<gene>
    <name evidence="3 5" type="primary">rbfA</name>
    <name evidence="5" type="ORF">BN11_3230002</name>
</gene>
<dbReference type="PROSITE" id="PS01319">
    <property type="entry name" value="RBFA"/>
    <property type="match status" value="1"/>
</dbReference>
<keyword evidence="2 3" id="KW-0690">Ribosome biogenesis</keyword>
<accession>W6JYN9</accession>
<evidence type="ECO:0000256" key="3">
    <source>
        <dbReference type="HAMAP-Rule" id="MF_00003"/>
    </source>
</evidence>
<dbReference type="Gene3D" id="3.30.300.20">
    <property type="match status" value="1"/>
</dbReference>
<dbReference type="InterPro" id="IPR020053">
    <property type="entry name" value="Ribosome-bd_factorA_CS"/>
</dbReference>
<sequence length="157" mass="16620">MVDTARARKVAERIKDVIAGNLDATVKDPSLGFVTITDVRVTGDLQHASIFYTVFGDENQAEQTAKLLQQNTGKLRSLVGKHLGIRLTPSLEFLADALPDSAAHIDGLLREAKARDAEVAATAAGAAYAGESDPYKHGDEDDDDAADAAADAEISRS</sequence>
<feature type="region of interest" description="Disordered" evidence="4">
    <location>
        <begin position="128"/>
        <end position="157"/>
    </location>
</feature>
<evidence type="ECO:0000313" key="6">
    <source>
        <dbReference type="Proteomes" id="UP000035763"/>
    </source>
</evidence>
<evidence type="ECO:0000313" key="5">
    <source>
        <dbReference type="EMBL" id="CCH73775.1"/>
    </source>
</evidence>
<reference evidence="5 6" key="1">
    <citation type="journal article" date="2013" name="ISME J.">
        <title>A metabolic model for members of the genus Tetrasphaera involved in enhanced biological phosphorus removal.</title>
        <authorList>
            <person name="Kristiansen R."/>
            <person name="Nguyen H.T.T."/>
            <person name="Saunders A.M."/>
            <person name="Nielsen J.L."/>
            <person name="Wimmer R."/>
            <person name="Le V.Q."/>
            <person name="McIlroy S.J."/>
            <person name="Petrovski S."/>
            <person name="Seviour R.J."/>
            <person name="Calteau A."/>
            <person name="Nielsen K.L."/>
            <person name="Nielsen P.H."/>
        </authorList>
    </citation>
    <scope>NUCLEOTIDE SEQUENCE [LARGE SCALE GENOMIC DNA]</scope>
    <source>
        <strain evidence="5 6">Ben110</strain>
    </source>
</reference>
<dbReference type="SUPFAM" id="SSF89919">
    <property type="entry name" value="Ribosome-binding factor A, RbfA"/>
    <property type="match status" value="1"/>
</dbReference>
<dbReference type="GO" id="GO:0043024">
    <property type="term" value="F:ribosomal small subunit binding"/>
    <property type="evidence" value="ECO:0007669"/>
    <property type="project" value="TreeGrafter"/>
</dbReference>
<dbReference type="AlphaFoldDB" id="W6JYN9"/>
<comment type="function">
    <text evidence="3">One of several proteins that assist in the late maturation steps of the functional core of the 30S ribosomal subunit. Associates with free 30S ribosomal subunits (but not with 30S subunits that are part of 70S ribosomes or polysomes). Required for efficient processing of 16S rRNA. May interact with the 5'-terminal helix region of 16S rRNA.</text>
</comment>
<dbReference type="InterPro" id="IPR015946">
    <property type="entry name" value="KH_dom-like_a/b"/>
</dbReference>
<dbReference type="Pfam" id="PF02033">
    <property type="entry name" value="RBFA"/>
    <property type="match status" value="1"/>
</dbReference>
<comment type="similarity">
    <text evidence="3">Belongs to the RbfA family.</text>
</comment>
<protein>
    <recommendedName>
        <fullName evidence="3">Ribosome-binding factor A</fullName>
    </recommendedName>
</protein>
<dbReference type="HAMAP" id="MF_00003">
    <property type="entry name" value="RbfA"/>
    <property type="match status" value="1"/>
</dbReference>
<feature type="compositionally biased region" description="Low complexity" evidence="4">
    <location>
        <begin position="147"/>
        <end position="157"/>
    </location>
</feature>
<dbReference type="GO" id="GO:0005829">
    <property type="term" value="C:cytosol"/>
    <property type="evidence" value="ECO:0007669"/>
    <property type="project" value="TreeGrafter"/>
</dbReference>
<keyword evidence="1 3" id="KW-0963">Cytoplasm</keyword>
<dbReference type="RefSeq" id="WP_048699408.1">
    <property type="nucleotide sequence ID" value="NZ_HG764815.1"/>
</dbReference>
<dbReference type="GO" id="GO:0030490">
    <property type="term" value="P:maturation of SSU-rRNA"/>
    <property type="evidence" value="ECO:0007669"/>
    <property type="project" value="UniProtKB-UniRule"/>
</dbReference>
<evidence type="ECO:0000256" key="2">
    <source>
        <dbReference type="ARBA" id="ARBA00022517"/>
    </source>
</evidence>
<comment type="caution">
    <text evidence="5">The sequence shown here is derived from an EMBL/GenBank/DDBJ whole genome shotgun (WGS) entry which is preliminary data.</text>
</comment>